<protein>
    <submittedName>
        <fullName evidence="1">Uncharacterized protein</fullName>
    </submittedName>
</protein>
<accession>A0ACC4C8D4</accession>
<name>A0ACC4C8D4_POPAL</name>
<proteinExistence type="predicted"/>
<reference evidence="1 2" key="1">
    <citation type="journal article" date="2024" name="Plant Biotechnol. J.">
        <title>Genome and CRISPR/Cas9 system of a widespread forest tree (Populus alba) in the world.</title>
        <authorList>
            <person name="Liu Y.J."/>
            <person name="Jiang P.F."/>
            <person name="Han X.M."/>
            <person name="Li X.Y."/>
            <person name="Wang H.M."/>
            <person name="Wang Y.J."/>
            <person name="Wang X.X."/>
            <person name="Zeng Q.Y."/>
        </authorList>
    </citation>
    <scope>NUCLEOTIDE SEQUENCE [LARGE SCALE GENOMIC DNA]</scope>
    <source>
        <strain evidence="2">cv. PAL-ZL1</strain>
    </source>
</reference>
<gene>
    <name evidence="1" type="ORF">D5086_009861</name>
</gene>
<dbReference type="EMBL" id="RCHU02000005">
    <property type="protein sequence ID" value="KAL3591221.1"/>
    <property type="molecule type" value="Genomic_DNA"/>
</dbReference>
<evidence type="ECO:0000313" key="2">
    <source>
        <dbReference type="Proteomes" id="UP000309997"/>
    </source>
</evidence>
<keyword evidence="2" id="KW-1185">Reference proteome</keyword>
<evidence type="ECO:0000313" key="1">
    <source>
        <dbReference type="EMBL" id="KAL3591221.1"/>
    </source>
</evidence>
<sequence>MVARTPPKQRKMVVPLDPVLIRETLKKVDKCMARLQELQYTVAGGNKVIAGRKQRPHHPEDTELKSKRKKEKQTKLQSIRSEFGSPTLQRARSRINFKVSPPKKREMDKENARYLANRVSPRNRPWVKKAVLFPNPLFLSTDSTQQQKFCKTRSPVIARNKKQTTPHKFLIKSPPSGSKFQLQPTAVVNQLKPAPKIQKKAQNPELLDPNNPAELRIISRRADAMKMPLESSINRIKLNSTNEDERAVSLRPEEKEAREDRTYDLGYLKKPKFALTGKKLTEVL</sequence>
<dbReference type="Proteomes" id="UP000309997">
    <property type="component" value="Unassembled WGS sequence"/>
</dbReference>
<comment type="caution">
    <text evidence="1">The sequence shown here is derived from an EMBL/GenBank/DDBJ whole genome shotgun (WGS) entry which is preliminary data.</text>
</comment>
<organism evidence="1 2">
    <name type="scientific">Populus alba</name>
    <name type="common">White poplar</name>
    <dbReference type="NCBI Taxonomy" id="43335"/>
    <lineage>
        <taxon>Eukaryota</taxon>
        <taxon>Viridiplantae</taxon>
        <taxon>Streptophyta</taxon>
        <taxon>Embryophyta</taxon>
        <taxon>Tracheophyta</taxon>
        <taxon>Spermatophyta</taxon>
        <taxon>Magnoliopsida</taxon>
        <taxon>eudicotyledons</taxon>
        <taxon>Gunneridae</taxon>
        <taxon>Pentapetalae</taxon>
        <taxon>rosids</taxon>
        <taxon>fabids</taxon>
        <taxon>Malpighiales</taxon>
        <taxon>Salicaceae</taxon>
        <taxon>Saliceae</taxon>
        <taxon>Populus</taxon>
    </lineage>
</organism>